<keyword evidence="2" id="KW-1185">Reference proteome</keyword>
<organism evidence="1 2">
    <name type="scientific">Cetraspora pellucida</name>
    <dbReference type="NCBI Taxonomy" id="1433469"/>
    <lineage>
        <taxon>Eukaryota</taxon>
        <taxon>Fungi</taxon>
        <taxon>Fungi incertae sedis</taxon>
        <taxon>Mucoromycota</taxon>
        <taxon>Glomeromycotina</taxon>
        <taxon>Glomeromycetes</taxon>
        <taxon>Diversisporales</taxon>
        <taxon>Gigasporaceae</taxon>
        <taxon>Cetraspora</taxon>
    </lineage>
</organism>
<dbReference type="EMBL" id="CAJVPW010002974">
    <property type="protein sequence ID" value="CAG8516213.1"/>
    <property type="molecule type" value="Genomic_DNA"/>
</dbReference>
<gene>
    <name evidence="1" type="ORF">SPELUC_LOCUS3711</name>
</gene>
<evidence type="ECO:0000313" key="1">
    <source>
        <dbReference type="EMBL" id="CAG8516213.1"/>
    </source>
</evidence>
<accession>A0ACA9L8T2</accession>
<sequence length="82" mass="9522">MDLIEETSMDLVEETNTDPIGHFIDENWSIRKLILSFKLVPVPYTGTAISHSFLKCLDDWNVISKVAVITVLWYRKNFQVHV</sequence>
<reference evidence="1" key="1">
    <citation type="submission" date="2021-06" db="EMBL/GenBank/DDBJ databases">
        <authorList>
            <person name="Kallberg Y."/>
            <person name="Tangrot J."/>
            <person name="Rosling A."/>
        </authorList>
    </citation>
    <scope>NUCLEOTIDE SEQUENCE</scope>
    <source>
        <strain evidence="1">28 12/20/2015</strain>
    </source>
</reference>
<evidence type="ECO:0000313" key="2">
    <source>
        <dbReference type="Proteomes" id="UP000789366"/>
    </source>
</evidence>
<dbReference type="Proteomes" id="UP000789366">
    <property type="component" value="Unassembled WGS sequence"/>
</dbReference>
<proteinExistence type="predicted"/>
<name>A0ACA9L8T2_9GLOM</name>
<comment type="caution">
    <text evidence="1">The sequence shown here is derived from an EMBL/GenBank/DDBJ whole genome shotgun (WGS) entry which is preliminary data.</text>
</comment>
<protein>
    <submittedName>
        <fullName evidence="1">239_t:CDS:1</fullName>
    </submittedName>
</protein>